<name>A0ACD5DCY2_9LACO</name>
<accession>A0ACD5DCY2</accession>
<dbReference type="EMBL" id="CP168151">
    <property type="protein sequence ID" value="XFD39248.1"/>
    <property type="molecule type" value="Genomic_DNA"/>
</dbReference>
<gene>
    <name evidence="1" type="ORF">O0236_007365</name>
</gene>
<reference evidence="1" key="1">
    <citation type="submission" date="2024-08" db="EMBL/GenBank/DDBJ databases">
        <title>Lentilactobacillus sp. nov., isolated from tree bark.</title>
        <authorList>
            <person name="Phuengjayaem S."/>
            <person name="Tanasupawat S."/>
        </authorList>
    </citation>
    <scope>NUCLEOTIDE SEQUENCE</scope>
    <source>
        <strain evidence="1">SPB1-3</strain>
    </source>
</reference>
<protein>
    <submittedName>
        <fullName evidence="1">Uncharacterized protein</fullName>
    </submittedName>
</protein>
<sequence>MDKIIIIILVILVLIVYIYQMLVDISHGDWLDATGIAIGTLFGGLYVVDISIR</sequence>
<proteinExistence type="predicted"/>
<organism evidence="1 2">
    <name type="scientific">Lentilactobacillus terminaliae</name>
    <dbReference type="NCBI Taxonomy" id="3003483"/>
    <lineage>
        <taxon>Bacteria</taxon>
        <taxon>Bacillati</taxon>
        <taxon>Bacillota</taxon>
        <taxon>Bacilli</taxon>
        <taxon>Lactobacillales</taxon>
        <taxon>Lactobacillaceae</taxon>
        <taxon>Lentilactobacillus</taxon>
    </lineage>
</organism>
<evidence type="ECO:0000313" key="2">
    <source>
        <dbReference type="Proteomes" id="UP001149860"/>
    </source>
</evidence>
<evidence type="ECO:0000313" key="1">
    <source>
        <dbReference type="EMBL" id="XFD39248.1"/>
    </source>
</evidence>
<keyword evidence="2" id="KW-1185">Reference proteome</keyword>
<dbReference type="Proteomes" id="UP001149860">
    <property type="component" value="Chromosome"/>
</dbReference>